<dbReference type="PROSITE" id="PS50011">
    <property type="entry name" value="PROTEIN_KINASE_DOM"/>
    <property type="match status" value="1"/>
</dbReference>
<keyword evidence="11" id="KW-1185">Reference proteome</keyword>
<name>A0AAV8ES13_9POAL</name>
<feature type="transmembrane region" description="Helical" evidence="7">
    <location>
        <begin position="110"/>
        <end position="132"/>
    </location>
</feature>
<sequence>MGERLKYGAFFVPLILLLLNYESSSLNFEDGNSQRMLAQQKNIEANVPLKPPKDNTSHSPLPTITGTLPPSNGPHIPENNTTTNSTEAAQGPATQTTNVGTASNGNSINWVYFVIIPVVGLLVGSLACMVLVSRKKGVATIRPWRTGLSGPLRHAFVTGVPKLNRVEIEAACEEFSNIVVAYPEYTVFKGTLSSGVEVSVASTTVGSANDWSKTSEMCFRNKIEMLMRINHKNFVNLLGYCEEEVPFTRIMVFEYATNGSLFEHLHVEGNEPLHWHMRMRIIMGIAYYLQHIHELEPSIAHPVLNSSLIFLTEDFAAKVSEDSVWKEVIRKDKALGNENNYYSEEKAVDVKSNIYCFGMLLLEIITGRLPYSDEFSLLNLALECIKETGSITPLLDPALRSHKPHELDVIWEVIQECTRINPQERPKMSEINTKLREVLAICPEIASPRHSPLWWAELEILSALSTRQTCMLPEALMKTIGPEDQAEIQAYSDQQTKDLMFASCNNS</sequence>
<evidence type="ECO:0000313" key="11">
    <source>
        <dbReference type="Proteomes" id="UP001140206"/>
    </source>
</evidence>
<dbReference type="Pfam" id="PF07714">
    <property type="entry name" value="PK_Tyr_Ser-Thr"/>
    <property type="match status" value="1"/>
</dbReference>
<evidence type="ECO:0000256" key="4">
    <source>
        <dbReference type="ARBA" id="ARBA00023136"/>
    </source>
</evidence>
<comment type="subcellular location">
    <subcellularLocation>
        <location evidence="5">Endomembrane system</location>
        <topology evidence="5">Single-pass type I membrane protein</topology>
    </subcellularLocation>
</comment>
<dbReference type="Gene3D" id="1.10.510.10">
    <property type="entry name" value="Transferase(Phosphotransferase) domain 1"/>
    <property type="match status" value="1"/>
</dbReference>
<comment type="caution">
    <text evidence="10">The sequence shown here is derived from an EMBL/GenBank/DDBJ whole genome shotgun (WGS) entry which is preliminary data.</text>
</comment>
<evidence type="ECO:0000256" key="2">
    <source>
        <dbReference type="ARBA" id="ARBA00022729"/>
    </source>
</evidence>
<feature type="compositionally biased region" description="Polar residues" evidence="6">
    <location>
        <begin position="57"/>
        <end position="70"/>
    </location>
</feature>
<dbReference type="FunFam" id="3.30.200.20:FF:000489">
    <property type="entry name" value="Inactive receptor-like serine/threonine-protein kinase"/>
    <property type="match status" value="1"/>
</dbReference>
<evidence type="ECO:0000256" key="5">
    <source>
        <dbReference type="ARBA" id="ARBA00046288"/>
    </source>
</evidence>
<evidence type="ECO:0000259" key="9">
    <source>
        <dbReference type="PROSITE" id="PS50011"/>
    </source>
</evidence>
<keyword evidence="10" id="KW-0418">Kinase</keyword>
<dbReference type="GO" id="GO:0004672">
    <property type="term" value="F:protein kinase activity"/>
    <property type="evidence" value="ECO:0007669"/>
    <property type="project" value="InterPro"/>
</dbReference>
<dbReference type="AlphaFoldDB" id="A0AAV8ES13"/>
<dbReference type="InterPro" id="IPR011009">
    <property type="entry name" value="Kinase-like_dom_sf"/>
</dbReference>
<dbReference type="PANTHER" id="PTHR46084:SF37">
    <property type="entry name" value="LEUCINE-RICH RECEPTOR-LIKE PROTEIN KINASE-LIKE"/>
    <property type="match status" value="1"/>
</dbReference>
<feature type="compositionally biased region" description="Polar residues" evidence="6">
    <location>
        <begin position="85"/>
        <end position="100"/>
    </location>
</feature>
<feature type="domain" description="Protein kinase" evidence="9">
    <location>
        <begin position="164"/>
        <end position="439"/>
    </location>
</feature>
<evidence type="ECO:0000256" key="6">
    <source>
        <dbReference type="SAM" id="MobiDB-lite"/>
    </source>
</evidence>
<dbReference type="SUPFAM" id="SSF56112">
    <property type="entry name" value="Protein kinase-like (PK-like)"/>
    <property type="match status" value="1"/>
</dbReference>
<dbReference type="Gene3D" id="3.30.200.20">
    <property type="entry name" value="Phosphorylase Kinase, domain 1"/>
    <property type="match status" value="1"/>
</dbReference>
<organism evidence="10 11">
    <name type="scientific">Rhynchospora pubera</name>
    <dbReference type="NCBI Taxonomy" id="906938"/>
    <lineage>
        <taxon>Eukaryota</taxon>
        <taxon>Viridiplantae</taxon>
        <taxon>Streptophyta</taxon>
        <taxon>Embryophyta</taxon>
        <taxon>Tracheophyta</taxon>
        <taxon>Spermatophyta</taxon>
        <taxon>Magnoliopsida</taxon>
        <taxon>Liliopsida</taxon>
        <taxon>Poales</taxon>
        <taxon>Cyperaceae</taxon>
        <taxon>Cyperoideae</taxon>
        <taxon>Rhynchosporeae</taxon>
        <taxon>Rhynchospora</taxon>
    </lineage>
</organism>
<evidence type="ECO:0000256" key="7">
    <source>
        <dbReference type="SAM" id="Phobius"/>
    </source>
</evidence>
<evidence type="ECO:0000256" key="8">
    <source>
        <dbReference type="SAM" id="SignalP"/>
    </source>
</evidence>
<dbReference type="GO" id="GO:0012505">
    <property type="term" value="C:endomembrane system"/>
    <property type="evidence" value="ECO:0007669"/>
    <property type="project" value="UniProtKB-SubCell"/>
</dbReference>
<keyword evidence="10" id="KW-0808">Transferase</keyword>
<protein>
    <submittedName>
        <fullName evidence="10">Protein kinase family protein</fullName>
    </submittedName>
</protein>
<evidence type="ECO:0000256" key="1">
    <source>
        <dbReference type="ARBA" id="ARBA00022692"/>
    </source>
</evidence>
<dbReference type="GO" id="GO:0005524">
    <property type="term" value="F:ATP binding"/>
    <property type="evidence" value="ECO:0007669"/>
    <property type="project" value="InterPro"/>
</dbReference>
<feature type="chain" id="PRO_5043440298" evidence="8">
    <location>
        <begin position="26"/>
        <end position="507"/>
    </location>
</feature>
<keyword evidence="1 7" id="KW-0812">Transmembrane</keyword>
<evidence type="ECO:0000313" key="10">
    <source>
        <dbReference type="EMBL" id="KAJ4780872.1"/>
    </source>
</evidence>
<keyword evidence="2 8" id="KW-0732">Signal</keyword>
<dbReference type="PANTHER" id="PTHR46084">
    <property type="entry name" value="PROTEIN MALE DISCOVERER 2"/>
    <property type="match status" value="1"/>
</dbReference>
<evidence type="ECO:0000256" key="3">
    <source>
        <dbReference type="ARBA" id="ARBA00022989"/>
    </source>
</evidence>
<feature type="signal peptide" evidence="8">
    <location>
        <begin position="1"/>
        <end position="25"/>
    </location>
</feature>
<proteinExistence type="predicted"/>
<gene>
    <name evidence="10" type="ORF">LUZ62_065129</name>
</gene>
<dbReference type="Proteomes" id="UP001140206">
    <property type="component" value="Chromosome 3"/>
</dbReference>
<keyword evidence="3 7" id="KW-1133">Transmembrane helix</keyword>
<feature type="region of interest" description="Disordered" evidence="6">
    <location>
        <begin position="46"/>
        <end position="100"/>
    </location>
</feature>
<dbReference type="InterPro" id="IPR001245">
    <property type="entry name" value="Ser-Thr/Tyr_kinase_cat_dom"/>
</dbReference>
<keyword evidence="4 7" id="KW-0472">Membrane</keyword>
<dbReference type="EMBL" id="JAMFTS010000003">
    <property type="protein sequence ID" value="KAJ4780872.1"/>
    <property type="molecule type" value="Genomic_DNA"/>
</dbReference>
<accession>A0AAV8ES13</accession>
<reference evidence="10" key="1">
    <citation type="submission" date="2022-08" db="EMBL/GenBank/DDBJ databases">
        <authorList>
            <person name="Marques A."/>
        </authorList>
    </citation>
    <scope>NUCLEOTIDE SEQUENCE</scope>
    <source>
        <strain evidence="10">RhyPub2mFocal</strain>
        <tissue evidence="10">Leaves</tissue>
    </source>
</reference>
<dbReference type="InterPro" id="IPR000719">
    <property type="entry name" value="Prot_kinase_dom"/>
</dbReference>